<keyword evidence="1" id="KW-0175">Coiled coil</keyword>
<sequence length="161" mass="18563">MTCNYKNKFNKCNPGCHEECLNDCSECSKYQQLAHEKCEQANCMINKASRVAQQAKQAEQRADCLKQQALEECARANCLWEEYRRLAKQGESLMNEAKNCMEASVKCYKDCYKDDFGCNMADYGYKPCLNENHGCNHECNHECNHDCNHVNKCSHNDNCEC</sequence>
<dbReference type="AlphaFoldDB" id="A0A5P3XAX2"/>
<protein>
    <submittedName>
        <fullName evidence="2">Uncharacterized protein</fullName>
    </submittedName>
</protein>
<reference evidence="2 3" key="1">
    <citation type="submission" date="2018-09" db="EMBL/GenBank/DDBJ databases">
        <title>A clostridial neurotoxin that targets Anopheles mosquitoes.</title>
        <authorList>
            <person name="Contreras E."/>
            <person name="Masuyer G."/>
            <person name="Qureshi N."/>
            <person name="Chawla S."/>
            <person name="Lim H.L."/>
            <person name="Chen J."/>
            <person name="Stenmark P."/>
            <person name="Gill S."/>
        </authorList>
    </citation>
    <scope>NUCLEOTIDE SEQUENCE [LARGE SCALE GENOMIC DNA]</scope>
    <source>
        <strain evidence="2 3">Cbm</strain>
    </source>
</reference>
<evidence type="ECO:0000256" key="1">
    <source>
        <dbReference type="SAM" id="Coils"/>
    </source>
</evidence>
<dbReference type="Proteomes" id="UP000326961">
    <property type="component" value="Chromosome"/>
</dbReference>
<evidence type="ECO:0000313" key="3">
    <source>
        <dbReference type="Proteomes" id="UP000326961"/>
    </source>
</evidence>
<name>A0A5P3XAX2_PARBF</name>
<dbReference type="EMBL" id="CP032452">
    <property type="protein sequence ID" value="QEZ68286.1"/>
    <property type="molecule type" value="Genomic_DNA"/>
</dbReference>
<proteinExistence type="predicted"/>
<feature type="coiled-coil region" evidence="1">
    <location>
        <begin position="38"/>
        <end position="75"/>
    </location>
</feature>
<gene>
    <name evidence="2" type="ORF">D4A35_04770</name>
</gene>
<evidence type="ECO:0000313" key="2">
    <source>
        <dbReference type="EMBL" id="QEZ68286.1"/>
    </source>
</evidence>
<accession>A0A5P3XAX2</accession>
<dbReference type="RefSeq" id="WP_150886101.1">
    <property type="nucleotide sequence ID" value="NZ_CP032452.1"/>
</dbReference>
<organism evidence="2 3">
    <name type="scientific">Paraclostridium bifermentans</name>
    <name type="common">Clostridium bifermentans</name>
    <dbReference type="NCBI Taxonomy" id="1490"/>
    <lineage>
        <taxon>Bacteria</taxon>
        <taxon>Bacillati</taxon>
        <taxon>Bacillota</taxon>
        <taxon>Clostridia</taxon>
        <taxon>Peptostreptococcales</taxon>
        <taxon>Peptostreptococcaceae</taxon>
        <taxon>Paraclostridium</taxon>
    </lineage>
</organism>